<organism evidence="1">
    <name type="scientific">Rhizophora mucronata</name>
    <name type="common">Asiatic mangrove</name>
    <dbReference type="NCBI Taxonomy" id="61149"/>
    <lineage>
        <taxon>Eukaryota</taxon>
        <taxon>Viridiplantae</taxon>
        <taxon>Streptophyta</taxon>
        <taxon>Embryophyta</taxon>
        <taxon>Tracheophyta</taxon>
        <taxon>Spermatophyta</taxon>
        <taxon>Magnoliopsida</taxon>
        <taxon>eudicotyledons</taxon>
        <taxon>Gunneridae</taxon>
        <taxon>Pentapetalae</taxon>
        <taxon>rosids</taxon>
        <taxon>fabids</taxon>
        <taxon>Malpighiales</taxon>
        <taxon>Rhizophoraceae</taxon>
        <taxon>Rhizophora</taxon>
    </lineage>
</organism>
<dbReference type="AlphaFoldDB" id="A0A2P2MWW7"/>
<name>A0A2P2MWW7_RHIMU</name>
<protein>
    <submittedName>
        <fullName evidence="1">DNA repair/transcription protein met18/mms19</fullName>
    </submittedName>
</protein>
<sequence>MVLLGCILSSGKMDSLSQQASIKKRQFHATMKPLYKQ</sequence>
<proteinExistence type="predicted"/>
<accession>A0A2P2MWW7</accession>
<dbReference type="EMBL" id="GGEC01054218">
    <property type="protein sequence ID" value="MBX34702.1"/>
    <property type="molecule type" value="Transcribed_RNA"/>
</dbReference>
<reference evidence="1" key="1">
    <citation type="submission" date="2018-02" db="EMBL/GenBank/DDBJ databases">
        <title>Rhizophora mucronata_Transcriptome.</title>
        <authorList>
            <person name="Meera S.P."/>
            <person name="Sreeshan A."/>
            <person name="Augustine A."/>
        </authorList>
    </citation>
    <scope>NUCLEOTIDE SEQUENCE</scope>
    <source>
        <tissue evidence="1">Leaf</tissue>
    </source>
</reference>
<evidence type="ECO:0000313" key="1">
    <source>
        <dbReference type="EMBL" id="MBX34702.1"/>
    </source>
</evidence>